<evidence type="ECO:0000259" key="3">
    <source>
        <dbReference type="SMART" id="SM00499"/>
    </source>
</evidence>
<feature type="compositionally biased region" description="Acidic residues" evidence="1">
    <location>
        <begin position="309"/>
        <end position="332"/>
    </location>
</feature>
<keyword evidence="2" id="KW-0472">Membrane</keyword>
<dbReference type="InterPro" id="IPR016140">
    <property type="entry name" value="Bifunc_inhib/LTP/seed_store"/>
</dbReference>
<evidence type="ECO:0000256" key="1">
    <source>
        <dbReference type="SAM" id="MobiDB-lite"/>
    </source>
</evidence>
<feature type="domain" description="Bifunctional inhibitor/plant lipid transfer protein/seed storage helical" evidence="3">
    <location>
        <begin position="212"/>
        <end position="293"/>
    </location>
</feature>
<dbReference type="CDD" id="cd00010">
    <property type="entry name" value="AAI_LTSS"/>
    <property type="match status" value="1"/>
</dbReference>
<feature type="transmembrane region" description="Helical" evidence="2">
    <location>
        <begin position="114"/>
        <end position="135"/>
    </location>
</feature>
<evidence type="ECO:0000313" key="5">
    <source>
        <dbReference type="Proteomes" id="UP001153076"/>
    </source>
</evidence>
<keyword evidence="2" id="KW-1133">Transmembrane helix</keyword>
<evidence type="ECO:0000256" key="2">
    <source>
        <dbReference type="SAM" id="Phobius"/>
    </source>
</evidence>
<feature type="transmembrane region" description="Helical" evidence="2">
    <location>
        <begin position="185"/>
        <end position="204"/>
    </location>
</feature>
<keyword evidence="5" id="KW-1185">Reference proteome</keyword>
<evidence type="ECO:0000313" key="4">
    <source>
        <dbReference type="EMBL" id="KAJ8431919.1"/>
    </source>
</evidence>
<dbReference type="SUPFAM" id="SSF47699">
    <property type="entry name" value="Bifunctional inhibitor/lipid-transfer protein/seed storage 2S albumin"/>
    <property type="match status" value="1"/>
</dbReference>
<dbReference type="PANTHER" id="PTHR33430">
    <property type="entry name" value="MATERNAL EFFECT EMBRYO ARREST PROTEIN"/>
    <property type="match status" value="1"/>
</dbReference>
<dbReference type="EMBL" id="JAKOGI010000654">
    <property type="protein sequence ID" value="KAJ8431919.1"/>
    <property type="molecule type" value="Genomic_DNA"/>
</dbReference>
<dbReference type="InterPro" id="IPR036312">
    <property type="entry name" value="Bifun_inhib/LTP/seed_sf"/>
</dbReference>
<reference evidence="4" key="1">
    <citation type="submission" date="2022-04" db="EMBL/GenBank/DDBJ databases">
        <title>Carnegiea gigantea Genome sequencing and assembly v2.</title>
        <authorList>
            <person name="Copetti D."/>
            <person name="Sanderson M.J."/>
            <person name="Burquez A."/>
            <person name="Wojciechowski M.F."/>
        </authorList>
    </citation>
    <scope>NUCLEOTIDE SEQUENCE</scope>
    <source>
        <strain evidence="4">SGP5-SGP5p</strain>
        <tissue evidence="4">Aerial part</tissue>
    </source>
</reference>
<dbReference type="AlphaFoldDB" id="A0A9Q1JVW0"/>
<gene>
    <name evidence="4" type="ORF">Cgig2_016352</name>
</gene>
<dbReference type="SMART" id="SM00499">
    <property type="entry name" value="AAI"/>
    <property type="match status" value="1"/>
</dbReference>
<dbReference type="PANTHER" id="PTHR33430:SF7">
    <property type="entry name" value="OS07G0240400 PROTEIN"/>
    <property type="match status" value="1"/>
</dbReference>
<feature type="transmembrane region" description="Helical" evidence="2">
    <location>
        <begin position="155"/>
        <end position="173"/>
    </location>
</feature>
<dbReference type="Gene3D" id="1.10.110.10">
    <property type="entry name" value="Plant lipid-transfer and hydrophobic proteins"/>
    <property type="match status" value="1"/>
</dbReference>
<sequence length="347" mass="37293">MATSPPSSQSSSKSLATSIHISALDGIVHVNSIFTLAVFLGLAWNPRDPSNSLIDSSNPTCYAVDSTIAKSMVAFHVYSFGCFLFSSLVALGLKQAIWISDYYESYRAYVHKSGLRLGMLASAVGSVFGCGFLMLALVDVVQIKLGKLSCGSSHSFAAVVPLVTFVPLGLLIYSKQEHSGGKPPTMKHLFVFGFLVLAFVAGSYEVNGAGECGRTSPEMEAFKLAPCAEPAQDENAPVSAACCAQVQQIGRNPRCLCAVMLSDTARSAGAKPEIAVTIPKRCNLADRPVGYKCGDDKGTESFGPKSSAIDDDDDDEDEKEDCLEEEEEDEKEEFFSILMKSRHFCTR</sequence>
<accession>A0A9Q1JVW0</accession>
<organism evidence="4 5">
    <name type="scientific">Carnegiea gigantea</name>
    <dbReference type="NCBI Taxonomy" id="171969"/>
    <lineage>
        <taxon>Eukaryota</taxon>
        <taxon>Viridiplantae</taxon>
        <taxon>Streptophyta</taxon>
        <taxon>Embryophyta</taxon>
        <taxon>Tracheophyta</taxon>
        <taxon>Spermatophyta</taxon>
        <taxon>Magnoliopsida</taxon>
        <taxon>eudicotyledons</taxon>
        <taxon>Gunneridae</taxon>
        <taxon>Pentapetalae</taxon>
        <taxon>Caryophyllales</taxon>
        <taxon>Cactineae</taxon>
        <taxon>Cactaceae</taxon>
        <taxon>Cactoideae</taxon>
        <taxon>Echinocereeae</taxon>
        <taxon>Carnegiea</taxon>
    </lineage>
</organism>
<dbReference type="Pfam" id="PF00234">
    <property type="entry name" value="Tryp_alpha_amyl"/>
    <property type="match status" value="1"/>
</dbReference>
<feature type="region of interest" description="Disordered" evidence="1">
    <location>
        <begin position="295"/>
        <end position="332"/>
    </location>
</feature>
<keyword evidence="2" id="KW-0812">Transmembrane</keyword>
<comment type="caution">
    <text evidence="4">The sequence shown here is derived from an EMBL/GenBank/DDBJ whole genome shotgun (WGS) entry which is preliminary data.</text>
</comment>
<dbReference type="OrthoDB" id="666653at2759"/>
<proteinExistence type="predicted"/>
<feature type="transmembrane region" description="Helical" evidence="2">
    <location>
        <begin position="73"/>
        <end position="93"/>
    </location>
</feature>
<dbReference type="Proteomes" id="UP001153076">
    <property type="component" value="Unassembled WGS sequence"/>
</dbReference>
<feature type="transmembrane region" description="Helical" evidence="2">
    <location>
        <begin position="21"/>
        <end position="44"/>
    </location>
</feature>
<protein>
    <recommendedName>
        <fullName evidence="3">Bifunctional inhibitor/plant lipid transfer protein/seed storage helical domain-containing protein</fullName>
    </recommendedName>
</protein>
<name>A0A9Q1JVW0_9CARY</name>